<dbReference type="EMBL" id="ML208285">
    <property type="protein sequence ID" value="TFK72457.1"/>
    <property type="molecule type" value="Genomic_DNA"/>
</dbReference>
<reference evidence="1 2" key="1">
    <citation type="journal article" date="2019" name="Nat. Ecol. Evol.">
        <title>Megaphylogeny resolves global patterns of mushroom evolution.</title>
        <authorList>
            <person name="Varga T."/>
            <person name="Krizsan K."/>
            <person name="Foldi C."/>
            <person name="Dima B."/>
            <person name="Sanchez-Garcia M."/>
            <person name="Sanchez-Ramirez S."/>
            <person name="Szollosi G.J."/>
            <person name="Szarkandi J.G."/>
            <person name="Papp V."/>
            <person name="Albert L."/>
            <person name="Andreopoulos W."/>
            <person name="Angelini C."/>
            <person name="Antonin V."/>
            <person name="Barry K.W."/>
            <person name="Bougher N.L."/>
            <person name="Buchanan P."/>
            <person name="Buyck B."/>
            <person name="Bense V."/>
            <person name="Catcheside P."/>
            <person name="Chovatia M."/>
            <person name="Cooper J."/>
            <person name="Damon W."/>
            <person name="Desjardin D."/>
            <person name="Finy P."/>
            <person name="Geml J."/>
            <person name="Haridas S."/>
            <person name="Hughes K."/>
            <person name="Justo A."/>
            <person name="Karasinski D."/>
            <person name="Kautmanova I."/>
            <person name="Kiss B."/>
            <person name="Kocsube S."/>
            <person name="Kotiranta H."/>
            <person name="LaButti K.M."/>
            <person name="Lechner B.E."/>
            <person name="Liimatainen K."/>
            <person name="Lipzen A."/>
            <person name="Lukacs Z."/>
            <person name="Mihaltcheva S."/>
            <person name="Morgado L.N."/>
            <person name="Niskanen T."/>
            <person name="Noordeloos M.E."/>
            <person name="Ohm R.A."/>
            <person name="Ortiz-Santana B."/>
            <person name="Ovrebo C."/>
            <person name="Racz N."/>
            <person name="Riley R."/>
            <person name="Savchenko A."/>
            <person name="Shiryaev A."/>
            <person name="Soop K."/>
            <person name="Spirin V."/>
            <person name="Szebenyi C."/>
            <person name="Tomsovsky M."/>
            <person name="Tulloss R.E."/>
            <person name="Uehling J."/>
            <person name="Grigoriev I.V."/>
            <person name="Vagvolgyi C."/>
            <person name="Papp T."/>
            <person name="Martin F.M."/>
            <person name="Miettinen O."/>
            <person name="Hibbett D.S."/>
            <person name="Nagy L.G."/>
        </authorList>
    </citation>
    <scope>NUCLEOTIDE SEQUENCE [LARGE SCALE GENOMIC DNA]</scope>
    <source>
        <strain evidence="1 2">NL-1719</strain>
    </source>
</reference>
<evidence type="ECO:0000313" key="2">
    <source>
        <dbReference type="Proteomes" id="UP000308600"/>
    </source>
</evidence>
<accession>A0ACD3B663</accession>
<sequence>MFSSTARTVLFALAATALSVSAAPGLSLKITGPSVVDGVPNLKVSATLTNTGDESLKILNDPLSPLSTIPANTFSITNTAGTTPYFTGIKAKFVPQRAAELGSYIALAPGESKTVVHDLSKAYDFSSSGEGTYDVEARNTFYIVQDDDKLDTIFAATEAHTTEVVGSLAARAVPTGHLSRRATYRSCSESQRSQLVEAAAAAQTYVANVVAYLQSHMSDNPLYTTWFGVLTPSRWSTVLSHFISISSVPFSSYTFDCSCTDAGTYAYVYPDTFPVVYLCGAFWPAPMTGADSKAGTLVHEAAHFTRNGGCDDYTYGQTAARSLASRNPVQAIYNADNHQYFAENSPAQS</sequence>
<proteinExistence type="predicted"/>
<organism evidence="1 2">
    <name type="scientific">Pluteus cervinus</name>
    <dbReference type="NCBI Taxonomy" id="181527"/>
    <lineage>
        <taxon>Eukaryota</taxon>
        <taxon>Fungi</taxon>
        <taxon>Dikarya</taxon>
        <taxon>Basidiomycota</taxon>
        <taxon>Agaricomycotina</taxon>
        <taxon>Agaricomycetes</taxon>
        <taxon>Agaricomycetidae</taxon>
        <taxon>Agaricales</taxon>
        <taxon>Pluteineae</taxon>
        <taxon>Pluteaceae</taxon>
        <taxon>Pluteus</taxon>
    </lineage>
</organism>
<protein>
    <submittedName>
        <fullName evidence="1">Zincin</fullName>
    </submittedName>
</protein>
<name>A0ACD3B663_9AGAR</name>
<keyword evidence="2" id="KW-1185">Reference proteome</keyword>
<gene>
    <name evidence="1" type="ORF">BDN72DRAFT_836231</name>
</gene>
<dbReference type="Proteomes" id="UP000308600">
    <property type="component" value="Unassembled WGS sequence"/>
</dbReference>
<evidence type="ECO:0000313" key="1">
    <source>
        <dbReference type="EMBL" id="TFK72457.1"/>
    </source>
</evidence>